<protein>
    <recommendedName>
        <fullName evidence="2">Leucine-binding protein domain-containing protein</fullName>
    </recommendedName>
</protein>
<reference evidence="3" key="1">
    <citation type="submission" date="2018-05" db="EMBL/GenBank/DDBJ databases">
        <authorList>
            <person name="Lanie J.A."/>
            <person name="Ng W.-L."/>
            <person name="Kazmierczak K.M."/>
            <person name="Andrzejewski T.M."/>
            <person name="Davidsen T.M."/>
            <person name="Wayne K.J."/>
            <person name="Tettelin H."/>
            <person name="Glass J.I."/>
            <person name="Rusch D."/>
            <person name="Podicherti R."/>
            <person name="Tsui H.-C.T."/>
            <person name="Winkler M.E."/>
        </authorList>
    </citation>
    <scope>NUCLEOTIDE SEQUENCE</scope>
</reference>
<dbReference type="PANTHER" id="PTHR47235">
    <property type="entry name" value="BLR6548 PROTEIN"/>
    <property type="match status" value="1"/>
</dbReference>
<dbReference type="Gene3D" id="3.40.50.2300">
    <property type="match status" value="2"/>
</dbReference>
<evidence type="ECO:0000313" key="3">
    <source>
        <dbReference type="EMBL" id="SUZ75844.1"/>
    </source>
</evidence>
<dbReference type="InterPro" id="IPR028082">
    <property type="entry name" value="Peripla_BP_I"/>
</dbReference>
<dbReference type="Pfam" id="PF13458">
    <property type="entry name" value="Peripla_BP_6"/>
    <property type="match status" value="1"/>
</dbReference>
<name>A0A381QAG1_9ZZZZ</name>
<sequence>MLLLTTFAGLSCAEPDDSGVRGVTDDTIVIGTWSPLTGPAALWGAVGRGAELYFDMINEEGGIHGRQIEFILKDDAYQPSRTVAAVREMVERDGVFAITAGVGTASNRAVLDYLSENEVVVVSPATGATHWAYPPKKYIFAQYTPYLDEAAVLVDYAVEDLGKTRVAVIYQNDDFGESGLVGARLALEKHGLSVVEAVSVEVPDTDLNSHAVRLRESGADAVLAWLTPRHATIIHGAVGRLGYEPQWLVSSVLADTDLMYDLTEGAWEGVIFSAIGQLANSDHPLTVKYREAVARLAPDELAGEFLLGGFRYSEPLVEGLRRAGRDLTTESLIAALESLDGFVGTGPPITYGPNQRQGTRAMYLAQTVRGGTAEKLTDWIESGIDIEAAIRALEDGQ</sequence>
<dbReference type="CDD" id="cd06343">
    <property type="entry name" value="PBP1_ABC_ligand_binding-like"/>
    <property type="match status" value="1"/>
</dbReference>
<feature type="domain" description="Leucine-binding protein" evidence="2">
    <location>
        <begin position="27"/>
        <end position="371"/>
    </location>
</feature>
<dbReference type="PANTHER" id="PTHR47235:SF1">
    <property type="entry name" value="BLR6548 PROTEIN"/>
    <property type="match status" value="1"/>
</dbReference>
<dbReference type="InterPro" id="IPR028081">
    <property type="entry name" value="Leu-bd"/>
</dbReference>
<evidence type="ECO:0000256" key="1">
    <source>
        <dbReference type="ARBA" id="ARBA00022729"/>
    </source>
</evidence>
<dbReference type="SUPFAM" id="SSF53822">
    <property type="entry name" value="Periplasmic binding protein-like I"/>
    <property type="match status" value="1"/>
</dbReference>
<organism evidence="3">
    <name type="scientific">marine metagenome</name>
    <dbReference type="NCBI Taxonomy" id="408172"/>
    <lineage>
        <taxon>unclassified sequences</taxon>
        <taxon>metagenomes</taxon>
        <taxon>ecological metagenomes</taxon>
    </lineage>
</organism>
<keyword evidence="1" id="KW-0732">Signal</keyword>
<gene>
    <name evidence="3" type="ORF">METZ01_LOCUS28698</name>
</gene>
<proteinExistence type="predicted"/>
<dbReference type="EMBL" id="UINC01001260">
    <property type="protein sequence ID" value="SUZ75844.1"/>
    <property type="molecule type" value="Genomic_DNA"/>
</dbReference>
<evidence type="ECO:0000259" key="2">
    <source>
        <dbReference type="Pfam" id="PF13458"/>
    </source>
</evidence>
<accession>A0A381QAG1</accession>
<dbReference type="AlphaFoldDB" id="A0A381QAG1"/>